<dbReference type="PANTHER" id="PTHR37422:SF13">
    <property type="entry name" value="LIPOPOLYSACCHARIDE BIOSYNTHESIS PROTEIN PA4999-RELATED"/>
    <property type="match status" value="1"/>
</dbReference>
<dbReference type="PANTHER" id="PTHR37422">
    <property type="entry name" value="TEICHURONIC ACID BIOSYNTHESIS PROTEIN TUAE"/>
    <property type="match status" value="1"/>
</dbReference>
<organism evidence="7 8">
    <name type="scientific">Sphaerotilus natans subsp. natans DSM 6575</name>
    <dbReference type="NCBI Taxonomy" id="1286631"/>
    <lineage>
        <taxon>Bacteria</taxon>
        <taxon>Pseudomonadati</taxon>
        <taxon>Pseudomonadota</taxon>
        <taxon>Betaproteobacteria</taxon>
        <taxon>Burkholderiales</taxon>
        <taxon>Sphaerotilaceae</taxon>
        <taxon>Sphaerotilus</taxon>
    </lineage>
</organism>
<dbReference type="EMBL" id="AZRA01000014">
    <property type="protein sequence ID" value="KDB53795.1"/>
    <property type="molecule type" value="Genomic_DNA"/>
</dbReference>
<dbReference type="RefSeq" id="WP_037478048.1">
    <property type="nucleotide sequence ID" value="NZ_AZRA01000014.1"/>
</dbReference>
<evidence type="ECO:0000256" key="1">
    <source>
        <dbReference type="ARBA" id="ARBA00004141"/>
    </source>
</evidence>
<feature type="transmembrane region" description="Helical" evidence="5">
    <location>
        <begin position="392"/>
        <end position="408"/>
    </location>
</feature>
<feature type="transmembrane region" description="Helical" evidence="5">
    <location>
        <begin position="223"/>
        <end position="246"/>
    </location>
</feature>
<comment type="subcellular location">
    <subcellularLocation>
        <location evidence="1">Membrane</location>
        <topology evidence="1">Multi-pass membrane protein</topology>
    </subcellularLocation>
</comment>
<feature type="domain" description="O-antigen ligase-related" evidence="6">
    <location>
        <begin position="222"/>
        <end position="341"/>
    </location>
</feature>
<name>A0A059KQZ3_9BURK</name>
<dbReference type="AlphaFoldDB" id="A0A059KQZ3"/>
<dbReference type="eggNOG" id="COG3307">
    <property type="taxonomic scope" value="Bacteria"/>
</dbReference>
<dbReference type="STRING" id="34103.SAMN05421778_11849"/>
<dbReference type="PATRIC" id="fig|1286631.3.peg.577"/>
<gene>
    <name evidence="7" type="ORF">X805_05850</name>
</gene>
<keyword evidence="8" id="KW-1185">Reference proteome</keyword>
<evidence type="ECO:0000313" key="7">
    <source>
        <dbReference type="EMBL" id="KDB53795.1"/>
    </source>
</evidence>
<evidence type="ECO:0000313" key="8">
    <source>
        <dbReference type="Proteomes" id="UP000026714"/>
    </source>
</evidence>
<proteinExistence type="predicted"/>
<keyword evidence="2 5" id="KW-0812">Transmembrane</keyword>
<protein>
    <recommendedName>
        <fullName evidence="6">O-antigen ligase-related domain-containing protein</fullName>
    </recommendedName>
</protein>
<feature type="transmembrane region" description="Helical" evidence="5">
    <location>
        <begin position="85"/>
        <end position="103"/>
    </location>
</feature>
<evidence type="ECO:0000256" key="4">
    <source>
        <dbReference type="ARBA" id="ARBA00023136"/>
    </source>
</evidence>
<dbReference type="GO" id="GO:0016020">
    <property type="term" value="C:membrane"/>
    <property type="evidence" value="ECO:0007669"/>
    <property type="project" value="UniProtKB-SubCell"/>
</dbReference>
<accession>A0A059KQZ3</accession>
<feature type="transmembrane region" description="Helical" evidence="5">
    <location>
        <begin position="324"/>
        <end position="348"/>
    </location>
</feature>
<evidence type="ECO:0000256" key="5">
    <source>
        <dbReference type="SAM" id="Phobius"/>
    </source>
</evidence>
<reference evidence="7 8" key="1">
    <citation type="journal article" date="2014" name="FEMS Microbiol. Ecol.">
        <title>Sphaerotilus natans encrusted with nanoball-shaped Fe(III) oxide minerals formed by nitrate-reducing mixotrophic Fe(II) oxidation.</title>
        <authorList>
            <person name="Park S."/>
            <person name="Kim D.H."/>
            <person name="Lee J.H."/>
            <person name="Hur H.G."/>
        </authorList>
    </citation>
    <scope>NUCLEOTIDE SEQUENCE [LARGE SCALE GENOMIC DNA]</scope>
    <source>
        <strain evidence="7 8">DSM 6575</strain>
    </source>
</reference>
<evidence type="ECO:0000259" key="6">
    <source>
        <dbReference type="Pfam" id="PF04932"/>
    </source>
</evidence>
<evidence type="ECO:0000256" key="3">
    <source>
        <dbReference type="ARBA" id="ARBA00022989"/>
    </source>
</evidence>
<evidence type="ECO:0000256" key="2">
    <source>
        <dbReference type="ARBA" id="ARBA00022692"/>
    </source>
</evidence>
<dbReference type="InterPro" id="IPR007016">
    <property type="entry name" value="O-antigen_ligase-rel_domated"/>
</dbReference>
<sequence length="447" mass="49804">MSFKLFQAYILLTFFRPVELFMPELGELRPMLWLWLLAVITSVVAAAAKKEAGARPIHFKLIFGLWVLIGVSKLLSPWPGGTMDAISDFSTSSMLFLLAVLNLTTLERLKSTMNAVVLAMLLNCVFGIQAYHTGENMDKLVLRQTAPAHDNDDPSTMPDLKTVIPARDDSGWFLWRLKSVGFLADPNDFAQVLVMTLPMLWGAGWRPDQRLNNLVRVIAPGALMIYAIFLTQSRGALLGLASLLFFGVRKALGTTKTMLLLGSMVAVQLVGNMSGGREFSGKEKSAEERIESWVIGLDLLKRNPIFGAGYGNYLEYNYLTAHNSFVLCFAELGLLGYFVWMGLIVLTYKSLNRTLEQLPEGSPAWQTASLLRSSMVGYLTCAWFLSRTYGPALFFLLALCIGAWHCAVRSMPTHQVPAPLLSIDWRRDTLRLMGLTIFGVMLFVRSH</sequence>
<dbReference type="InterPro" id="IPR051533">
    <property type="entry name" value="WaaL-like"/>
</dbReference>
<dbReference type="Pfam" id="PF04932">
    <property type="entry name" value="Wzy_C"/>
    <property type="match status" value="1"/>
</dbReference>
<comment type="caution">
    <text evidence="7">The sequence shown here is derived from an EMBL/GenBank/DDBJ whole genome shotgun (WGS) entry which is preliminary data.</text>
</comment>
<keyword evidence="3 5" id="KW-1133">Transmembrane helix</keyword>
<keyword evidence="4 5" id="KW-0472">Membrane</keyword>
<feature type="transmembrane region" description="Helical" evidence="5">
    <location>
        <begin position="115"/>
        <end position="132"/>
    </location>
</feature>
<dbReference type="Proteomes" id="UP000026714">
    <property type="component" value="Unassembled WGS sequence"/>
</dbReference>
<feature type="transmembrane region" description="Helical" evidence="5">
    <location>
        <begin position="30"/>
        <end position="48"/>
    </location>
</feature>
<feature type="transmembrane region" description="Helical" evidence="5">
    <location>
        <begin position="60"/>
        <end position="79"/>
    </location>
</feature>